<dbReference type="InterPro" id="IPR028941">
    <property type="entry name" value="WHIM2_dom"/>
</dbReference>
<dbReference type="RefSeq" id="XP_013902916.1">
    <property type="nucleotide sequence ID" value="XM_014047462.1"/>
</dbReference>
<keyword evidence="2" id="KW-0539">Nucleus</keyword>
<dbReference type="OrthoDB" id="2018659at2759"/>
<feature type="region of interest" description="Disordered" evidence="3">
    <location>
        <begin position="829"/>
        <end position="1035"/>
    </location>
</feature>
<dbReference type="Gene3D" id="2.40.70.10">
    <property type="entry name" value="Acid Proteases"/>
    <property type="match status" value="1"/>
</dbReference>
<feature type="region of interest" description="Disordered" evidence="3">
    <location>
        <begin position="326"/>
        <end position="347"/>
    </location>
</feature>
<evidence type="ECO:0000256" key="2">
    <source>
        <dbReference type="ARBA" id="ARBA00023242"/>
    </source>
</evidence>
<feature type="domain" description="WHIM2" evidence="4">
    <location>
        <begin position="533"/>
        <end position="617"/>
    </location>
</feature>
<reference evidence="5 6" key="1">
    <citation type="journal article" date="2013" name="BMC Genomics">
        <title>Reconstruction of the lipid metabolism for the microalga Monoraphidium neglectum from its genome sequence reveals characteristics suitable for biofuel production.</title>
        <authorList>
            <person name="Bogen C."/>
            <person name="Al-Dilaimi A."/>
            <person name="Albersmeier A."/>
            <person name="Wichmann J."/>
            <person name="Grundmann M."/>
            <person name="Rupp O."/>
            <person name="Lauersen K.J."/>
            <person name="Blifernez-Klassen O."/>
            <person name="Kalinowski J."/>
            <person name="Goesmann A."/>
            <person name="Mussgnug J.H."/>
            <person name="Kruse O."/>
        </authorList>
    </citation>
    <scope>NUCLEOTIDE SEQUENCE [LARGE SCALE GENOMIC DNA]</scope>
    <source>
        <strain evidence="5 6">SAG 48.87</strain>
    </source>
</reference>
<feature type="compositionally biased region" description="Low complexity" evidence="3">
    <location>
        <begin position="124"/>
        <end position="153"/>
    </location>
</feature>
<feature type="compositionally biased region" description="Low complexity" evidence="3">
    <location>
        <begin position="188"/>
        <end position="222"/>
    </location>
</feature>
<keyword evidence="6" id="KW-1185">Reference proteome</keyword>
<feature type="compositionally biased region" description="Basic and acidic residues" evidence="3">
    <location>
        <begin position="1002"/>
        <end position="1012"/>
    </location>
</feature>
<evidence type="ECO:0000313" key="5">
    <source>
        <dbReference type="EMBL" id="KIZ03897.1"/>
    </source>
</evidence>
<proteinExistence type="predicted"/>
<dbReference type="PANTHER" id="PTHR15546:SF2">
    <property type="entry name" value="DDT DOMAIN-CONTAINING PROTEIN DDB_G0282237"/>
    <property type="match status" value="1"/>
</dbReference>
<dbReference type="GO" id="GO:0005634">
    <property type="term" value="C:nucleus"/>
    <property type="evidence" value="ECO:0007669"/>
    <property type="project" value="UniProtKB-SubCell"/>
</dbReference>
<dbReference type="Pfam" id="PF15613">
    <property type="entry name" value="WSD"/>
    <property type="match status" value="1"/>
</dbReference>
<dbReference type="InterPro" id="IPR053271">
    <property type="entry name" value="DDT_domain"/>
</dbReference>
<feature type="region of interest" description="Disordered" evidence="3">
    <location>
        <begin position="627"/>
        <end position="706"/>
    </location>
</feature>
<dbReference type="InterPro" id="IPR021109">
    <property type="entry name" value="Peptidase_aspartic_dom_sf"/>
</dbReference>
<protein>
    <recommendedName>
        <fullName evidence="4">WHIM2 domain-containing protein</fullName>
    </recommendedName>
</protein>
<evidence type="ECO:0000259" key="4">
    <source>
        <dbReference type="Pfam" id="PF15613"/>
    </source>
</evidence>
<dbReference type="Proteomes" id="UP000054498">
    <property type="component" value="Unassembled WGS sequence"/>
</dbReference>
<dbReference type="STRING" id="145388.A0A0D2MTT7"/>
<dbReference type="PANTHER" id="PTHR15546">
    <property type="entry name" value="BROMODOMAIN ADJACENT TO ZINC FINGER DOMAIN, 2A"/>
    <property type="match status" value="1"/>
</dbReference>
<organism evidence="5 6">
    <name type="scientific">Monoraphidium neglectum</name>
    <dbReference type="NCBI Taxonomy" id="145388"/>
    <lineage>
        <taxon>Eukaryota</taxon>
        <taxon>Viridiplantae</taxon>
        <taxon>Chlorophyta</taxon>
        <taxon>core chlorophytes</taxon>
        <taxon>Chlorophyceae</taxon>
        <taxon>CS clade</taxon>
        <taxon>Sphaeropleales</taxon>
        <taxon>Selenastraceae</taxon>
        <taxon>Monoraphidium</taxon>
    </lineage>
</organism>
<feature type="region of interest" description="Disordered" evidence="3">
    <location>
        <begin position="475"/>
        <end position="516"/>
    </location>
</feature>
<feature type="compositionally biased region" description="Basic and acidic residues" evidence="3">
    <location>
        <begin position="475"/>
        <end position="513"/>
    </location>
</feature>
<feature type="compositionally biased region" description="Basic residues" evidence="3">
    <location>
        <begin position="882"/>
        <end position="901"/>
    </location>
</feature>
<feature type="compositionally biased region" description="Low complexity" evidence="3">
    <location>
        <begin position="160"/>
        <end position="170"/>
    </location>
</feature>
<feature type="compositionally biased region" description="Acidic residues" evidence="3">
    <location>
        <begin position="835"/>
        <end position="870"/>
    </location>
</feature>
<dbReference type="KEGG" id="mng:MNEG_4059"/>
<evidence type="ECO:0000256" key="3">
    <source>
        <dbReference type="SAM" id="MobiDB-lite"/>
    </source>
</evidence>
<feature type="compositionally biased region" description="Acidic residues" evidence="3">
    <location>
        <begin position="1021"/>
        <end position="1031"/>
    </location>
</feature>
<evidence type="ECO:0000313" key="6">
    <source>
        <dbReference type="Proteomes" id="UP000054498"/>
    </source>
</evidence>
<sequence length="1090" mass="113328">MRGGEVVVHGTGSHLGSPVAWSLRFRRDGAFYEEIRSKYLTFKWGHNGGADSTCWEVDPAGVAKHLEYDDHESMLLALLVRSGCWLDREAMAGRLEFRALHTDGVAATPKRAGMWSANGHDGGRSSSSSSSSSNSDSNSSNNSRRNSSNSSNSTINVNDSRGSSSSGSSSTQERFISGADASTSYLTSQNSSNSGVNSSGCVAAGSSSSSSSAGGVTANGPAPKGPARRAAKRLQGATRPPRSSGRPPIYIDIALKGTQMLARVEICPDTWRPVGFGQALVGWDDSSGVAAPSLWVFKGWTLWQPPPGAPPGGAGGAVWMTAADAKVSQSAQGAPGEQRQQERNGGPGVHYPMRVCHNATVGGAHDYHTTKVQLQSARISSVAFTIPLCTKLPVDASFDASQPAGTWAWKASSGHIVAEVHISGMPPGYMLLDTGASGFVLQAGLAAKHGLTRFGQLNIAGLTGKEQQSVRQGLEKAKNKWHAEVKARKKAREAERRAAEEEERRRQKEKEATEETIAQRLDDLEKEMEKCAVRRAPLGADRHHRAFWWGLGGHGAALLSGGGGAGGGGGIEGALAAGAGAEEAWLAVDTPDIAERLPAALDVRGAREKELRATLEKAVPEISAALRRARESPAAPAGAPKPPRPEKGARAPERELPSRHARRAAEEQIKAQAALTSDFKADRAAATAEEKRRRDAPPPRDGLSGGDFGGLFGGAAAWDGGALLTAADCMAALASSASAARAPGPAGGWVAWRRKLEAIVSSGEIDSSWLSAAEEQAAAAAAAGGDAASAAAAALTAAPPGMVGDRGRVFVQLRLRLLELEEYLVAATGEGELYGQEDEEEGEEEGAEADGEEEGGEQEERAEEQEEEEGHEAPKGGGGGKKGGKRRRGGRGGSGRVKRARGSGAEADGGAEEEGKGDAEMADADEDGAGPSEKRGGGGRRSRPAGAKGRGVRRVSQADRDGGADGAAGGGDEEEEEAAEAAAEERRAPRSAGKQRQHQSGRRPDERLRLLEDPDYFPPVFDDEVPQDDDSAIPASRQPACIWRAAPERAAWRTAAGAAATAAALGYCAAALGAHGEGPVAALRGGKKKA</sequence>
<evidence type="ECO:0000256" key="1">
    <source>
        <dbReference type="ARBA" id="ARBA00004123"/>
    </source>
</evidence>
<dbReference type="AlphaFoldDB" id="A0A0D2MTT7"/>
<dbReference type="GeneID" id="25736937"/>
<name>A0A0D2MTT7_9CHLO</name>
<feature type="compositionally biased region" description="Basic and acidic residues" evidence="3">
    <location>
        <begin position="679"/>
        <end position="698"/>
    </location>
</feature>
<feature type="region of interest" description="Disordered" evidence="3">
    <location>
        <begin position="111"/>
        <end position="249"/>
    </location>
</feature>
<dbReference type="EMBL" id="KK100763">
    <property type="protein sequence ID" value="KIZ03897.1"/>
    <property type="molecule type" value="Genomic_DNA"/>
</dbReference>
<feature type="compositionally biased region" description="Basic and acidic residues" evidence="3">
    <location>
        <begin position="643"/>
        <end position="669"/>
    </location>
</feature>
<gene>
    <name evidence="5" type="ORF">MNEG_4059</name>
</gene>
<accession>A0A0D2MTT7</accession>
<comment type="subcellular location">
    <subcellularLocation>
        <location evidence="1">Nucleus</location>
    </subcellularLocation>
</comment>